<dbReference type="Proteomes" id="UP000664109">
    <property type="component" value="Unassembled WGS sequence"/>
</dbReference>
<sequence length="562" mass="58132">MNDTDSWGPPGTAAASAARLADLLGADAVWAAGDADVAGGAGDADVRSVIIVEPGDVIPPSAGVLVLAVGARGPEALAVVAEAGRAGAAAVAVRAGADGTVPREVRAAAGDAGVALLGIPAGLRWDQVEAEVRGALEARTGAAEAGGRGDLFSLAQTVATLTRGVVSIEDSAHRVIAYAGPVDEADEVRMRSVLGRSCPESYLALLRQWGVYRRVRGGDDVVEVEELPDMAIRRRLVTGINAGARLLGTIWVQEGARPLAGRSGETLRGAARLAASQLVDHYYQGDSAARVPSRADLAHGLLTGRFNSAALAAHLGIAASAEAAVVAIDLREAPGAGDTAWQDARRAEAAGIVSVHAAAYRRNALVTLACGQIYAMLPDPRGRASDEAALVRWAGDVVTALRQHTRTPVQAVVAGTAGRLDEIPAVKLRGYHGLEVLARTPERAVGTHGGLTASLMLRGVLEALGERPDIRHPAVEALVAHDMEHGTDVARSLLLYLDAFGDVGPVAKRLNVHPNTLRYRVRKAVALTGLDLDDPEHRLAATLQLRLSLDGPAAAEPPFPTG</sequence>
<organism evidence="2 3">
    <name type="scientific">Streptomyces zhihengii</name>
    <dbReference type="NCBI Taxonomy" id="1818004"/>
    <lineage>
        <taxon>Bacteria</taxon>
        <taxon>Bacillati</taxon>
        <taxon>Actinomycetota</taxon>
        <taxon>Actinomycetes</taxon>
        <taxon>Kitasatosporales</taxon>
        <taxon>Streptomycetaceae</taxon>
        <taxon>Streptomyces</taxon>
    </lineage>
</organism>
<dbReference type="RefSeq" id="WP_205374235.1">
    <property type="nucleotide sequence ID" value="NZ_JAFEJA010000001.1"/>
</dbReference>
<evidence type="ECO:0000259" key="1">
    <source>
        <dbReference type="Pfam" id="PF13556"/>
    </source>
</evidence>
<dbReference type="InterPro" id="IPR042070">
    <property type="entry name" value="PucR_C-HTH_sf"/>
</dbReference>
<proteinExistence type="predicted"/>
<dbReference type="PANTHER" id="PTHR33744:SF17">
    <property type="entry name" value="CONSERVED PROTEIN"/>
    <property type="match status" value="1"/>
</dbReference>
<dbReference type="Pfam" id="PF13556">
    <property type="entry name" value="HTH_30"/>
    <property type="match status" value="1"/>
</dbReference>
<evidence type="ECO:0000313" key="3">
    <source>
        <dbReference type="Proteomes" id="UP000664109"/>
    </source>
</evidence>
<name>A0ABS2URX3_9ACTN</name>
<dbReference type="Gene3D" id="1.10.10.2840">
    <property type="entry name" value="PucR C-terminal helix-turn-helix domain"/>
    <property type="match status" value="1"/>
</dbReference>
<feature type="domain" description="PucR C-terminal helix-turn-helix" evidence="1">
    <location>
        <begin position="491"/>
        <end position="547"/>
    </location>
</feature>
<dbReference type="InterPro" id="IPR051448">
    <property type="entry name" value="CdaR-like_regulators"/>
</dbReference>
<keyword evidence="3" id="KW-1185">Reference proteome</keyword>
<dbReference type="EMBL" id="JAFEJA010000001">
    <property type="protein sequence ID" value="MBM9620215.1"/>
    <property type="molecule type" value="Genomic_DNA"/>
</dbReference>
<gene>
    <name evidence="2" type="ORF">JE024_16005</name>
</gene>
<accession>A0ABS2URX3</accession>
<dbReference type="InterPro" id="IPR025736">
    <property type="entry name" value="PucR_C-HTH_dom"/>
</dbReference>
<dbReference type="PANTHER" id="PTHR33744">
    <property type="entry name" value="CARBOHYDRATE DIACID REGULATOR"/>
    <property type="match status" value="1"/>
</dbReference>
<evidence type="ECO:0000313" key="2">
    <source>
        <dbReference type="EMBL" id="MBM9620215.1"/>
    </source>
</evidence>
<reference evidence="2 3" key="1">
    <citation type="journal article" date="2016" name="Arch. Microbiol.">
        <title>Streptomyces zhihengii sp. nov., isolated from rhizospheric soil of Psammosilene tunicoides.</title>
        <authorList>
            <person name="Huang M.J."/>
            <person name="Fei J.J."/>
            <person name="Salam N."/>
            <person name="Kim C.J."/>
            <person name="Hozzein W.N."/>
            <person name="Xiao M."/>
            <person name="Huang H.Q."/>
            <person name="Li W.J."/>
        </authorList>
    </citation>
    <scope>NUCLEOTIDE SEQUENCE [LARGE SCALE GENOMIC DNA]</scope>
    <source>
        <strain evidence="2 3">YIM T102</strain>
    </source>
</reference>
<protein>
    <submittedName>
        <fullName evidence="2">Helix-turn-helix domain-containing protein</fullName>
    </submittedName>
</protein>
<comment type="caution">
    <text evidence="2">The sequence shown here is derived from an EMBL/GenBank/DDBJ whole genome shotgun (WGS) entry which is preliminary data.</text>
</comment>